<dbReference type="Proteomes" id="UP001054889">
    <property type="component" value="Unassembled WGS sequence"/>
</dbReference>
<evidence type="ECO:0000256" key="1">
    <source>
        <dbReference type="SAM" id="MobiDB-lite"/>
    </source>
</evidence>
<dbReference type="AlphaFoldDB" id="A0AAV5CHV5"/>
<proteinExistence type="predicted"/>
<keyword evidence="3" id="KW-1185">Reference proteome</keyword>
<reference evidence="2" key="1">
    <citation type="journal article" date="2018" name="DNA Res.">
        <title>Multiple hybrid de novo genome assembly of finger millet, an orphan allotetraploid crop.</title>
        <authorList>
            <person name="Hatakeyama M."/>
            <person name="Aluri S."/>
            <person name="Balachadran M.T."/>
            <person name="Sivarajan S.R."/>
            <person name="Patrignani A."/>
            <person name="Gruter S."/>
            <person name="Poveda L."/>
            <person name="Shimizu-Inatsugi R."/>
            <person name="Baeten J."/>
            <person name="Francoijs K.J."/>
            <person name="Nataraja K.N."/>
            <person name="Reddy Y.A.N."/>
            <person name="Phadnis S."/>
            <person name="Ravikumar R.L."/>
            <person name="Schlapbach R."/>
            <person name="Sreeman S.M."/>
            <person name="Shimizu K.K."/>
        </authorList>
    </citation>
    <scope>NUCLEOTIDE SEQUENCE</scope>
</reference>
<evidence type="ECO:0000313" key="2">
    <source>
        <dbReference type="EMBL" id="GJM97596.1"/>
    </source>
</evidence>
<organism evidence="2 3">
    <name type="scientific">Eleusine coracana subsp. coracana</name>
    <dbReference type="NCBI Taxonomy" id="191504"/>
    <lineage>
        <taxon>Eukaryota</taxon>
        <taxon>Viridiplantae</taxon>
        <taxon>Streptophyta</taxon>
        <taxon>Embryophyta</taxon>
        <taxon>Tracheophyta</taxon>
        <taxon>Spermatophyta</taxon>
        <taxon>Magnoliopsida</taxon>
        <taxon>Liliopsida</taxon>
        <taxon>Poales</taxon>
        <taxon>Poaceae</taxon>
        <taxon>PACMAD clade</taxon>
        <taxon>Chloridoideae</taxon>
        <taxon>Cynodonteae</taxon>
        <taxon>Eleusininae</taxon>
        <taxon>Eleusine</taxon>
    </lineage>
</organism>
<sequence>MGGEYDAEQARRVAFVASLCIRASATWRPSMTEVLELLEGVEIRQDRWAMPEAAADDETPWLDDLERR</sequence>
<reference evidence="2" key="2">
    <citation type="submission" date="2021-12" db="EMBL/GenBank/DDBJ databases">
        <title>Resequencing data analysis of finger millet.</title>
        <authorList>
            <person name="Hatakeyama M."/>
            <person name="Aluri S."/>
            <person name="Balachadran M.T."/>
            <person name="Sivarajan S.R."/>
            <person name="Poveda L."/>
            <person name="Shimizu-Inatsugi R."/>
            <person name="Schlapbach R."/>
            <person name="Sreeman S.M."/>
            <person name="Shimizu K.K."/>
        </authorList>
    </citation>
    <scope>NUCLEOTIDE SEQUENCE</scope>
</reference>
<accession>A0AAV5CHV5</accession>
<name>A0AAV5CHV5_ELECO</name>
<dbReference type="EMBL" id="BQKI01000007">
    <property type="protein sequence ID" value="GJM97596.1"/>
    <property type="molecule type" value="Genomic_DNA"/>
</dbReference>
<gene>
    <name evidence="2" type="primary">ga14532</name>
    <name evidence="2" type="ORF">PR202_ga14532</name>
</gene>
<comment type="caution">
    <text evidence="2">The sequence shown here is derived from an EMBL/GenBank/DDBJ whole genome shotgun (WGS) entry which is preliminary data.</text>
</comment>
<evidence type="ECO:0000313" key="3">
    <source>
        <dbReference type="Proteomes" id="UP001054889"/>
    </source>
</evidence>
<feature type="compositionally biased region" description="Acidic residues" evidence="1">
    <location>
        <begin position="54"/>
        <end position="68"/>
    </location>
</feature>
<protein>
    <submittedName>
        <fullName evidence="2">Uncharacterized protein</fullName>
    </submittedName>
</protein>
<feature type="region of interest" description="Disordered" evidence="1">
    <location>
        <begin position="49"/>
        <end position="68"/>
    </location>
</feature>